<dbReference type="Gene3D" id="3.30.70.1060">
    <property type="entry name" value="Dimeric alpha+beta barrel"/>
    <property type="match status" value="1"/>
</dbReference>
<sequence length="144" mass="15476">MNIATNSLRSLLLAITLTLSGVIAMTTPASAQTQPTAPTVTGVLVFITAKSGVNREQIMAVLPAEIRATTQLYLDGKIREWYSRGDGRGVIILVDTKDVAEAHSLIDSLPLSKTGFMDHEYIPVGPLMPLRLLLNTPSATDHAH</sequence>
<gene>
    <name evidence="2" type="ORF">ACFPT7_00550</name>
</gene>
<evidence type="ECO:0000313" key="3">
    <source>
        <dbReference type="Proteomes" id="UP001596091"/>
    </source>
</evidence>
<keyword evidence="3" id="KW-1185">Reference proteome</keyword>
<organism evidence="2 3">
    <name type="scientific">Acidicapsa dinghuensis</name>
    <dbReference type="NCBI Taxonomy" id="2218256"/>
    <lineage>
        <taxon>Bacteria</taxon>
        <taxon>Pseudomonadati</taxon>
        <taxon>Acidobacteriota</taxon>
        <taxon>Terriglobia</taxon>
        <taxon>Terriglobales</taxon>
        <taxon>Acidobacteriaceae</taxon>
        <taxon>Acidicapsa</taxon>
    </lineage>
</organism>
<feature type="chain" id="PRO_5046674921" description="Muconolactone isomerase domain-containing protein" evidence="1">
    <location>
        <begin position="32"/>
        <end position="144"/>
    </location>
</feature>
<proteinExistence type="predicted"/>
<feature type="signal peptide" evidence="1">
    <location>
        <begin position="1"/>
        <end position="31"/>
    </location>
</feature>
<protein>
    <recommendedName>
        <fullName evidence="4">Muconolactone isomerase domain-containing protein</fullName>
    </recommendedName>
</protein>
<dbReference type="Proteomes" id="UP001596091">
    <property type="component" value="Unassembled WGS sequence"/>
</dbReference>
<dbReference type="RefSeq" id="WP_263335147.1">
    <property type="nucleotide sequence ID" value="NZ_JAGSYH010000002.1"/>
</dbReference>
<evidence type="ECO:0000256" key="1">
    <source>
        <dbReference type="SAM" id="SignalP"/>
    </source>
</evidence>
<dbReference type="EMBL" id="JBHSPH010000001">
    <property type="protein sequence ID" value="MFC5860774.1"/>
    <property type="molecule type" value="Genomic_DNA"/>
</dbReference>
<reference evidence="3" key="1">
    <citation type="journal article" date="2019" name="Int. J. Syst. Evol. Microbiol.">
        <title>The Global Catalogue of Microorganisms (GCM) 10K type strain sequencing project: providing services to taxonomists for standard genome sequencing and annotation.</title>
        <authorList>
            <consortium name="The Broad Institute Genomics Platform"/>
            <consortium name="The Broad Institute Genome Sequencing Center for Infectious Disease"/>
            <person name="Wu L."/>
            <person name="Ma J."/>
        </authorList>
    </citation>
    <scope>NUCLEOTIDE SEQUENCE [LARGE SCALE GENOMIC DNA]</scope>
    <source>
        <strain evidence="3">JCM 4087</strain>
    </source>
</reference>
<name>A0ABW1E9V5_9BACT</name>
<comment type="caution">
    <text evidence="2">The sequence shown here is derived from an EMBL/GenBank/DDBJ whole genome shotgun (WGS) entry which is preliminary data.</text>
</comment>
<keyword evidence="1" id="KW-0732">Signal</keyword>
<evidence type="ECO:0008006" key="4">
    <source>
        <dbReference type="Google" id="ProtNLM"/>
    </source>
</evidence>
<accession>A0ABW1E9V5</accession>
<evidence type="ECO:0000313" key="2">
    <source>
        <dbReference type="EMBL" id="MFC5860774.1"/>
    </source>
</evidence>
<dbReference type="SUPFAM" id="SSF54909">
    <property type="entry name" value="Dimeric alpha+beta barrel"/>
    <property type="match status" value="1"/>
</dbReference>
<dbReference type="InterPro" id="IPR011008">
    <property type="entry name" value="Dimeric_a/b-barrel"/>
</dbReference>